<comment type="caution">
    <text evidence="2">The sequence shown here is derived from an EMBL/GenBank/DDBJ whole genome shotgun (WGS) entry which is preliminary data.</text>
</comment>
<dbReference type="SUPFAM" id="SSF54427">
    <property type="entry name" value="NTF2-like"/>
    <property type="match status" value="1"/>
</dbReference>
<dbReference type="Pfam" id="PF12680">
    <property type="entry name" value="SnoaL_2"/>
    <property type="match status" value="1"/>
</dbReference>
<dbReference type="RefSeq" id="WP_386818349.1">
    <property type="nucleotide sequence ID" value="NZ_JBHUIT010000002.1"/>
</dbReference>
<accession>A0ABW5D5S1</accession>
<evidence type="ECO:0000313" key="3">
    <source>
        <dbReference type="Proteomes" id="UP001597375"/>
    </source>
</evidence>
<evidence type="ECO:0000259" key="1">
    <source>
        <dbReference type="Pfam" id="PF12680"/>
    </source>
</evidence>
<name>A0ABW5D5S1_9BACT</name>
<dbReference type="Proteomes" id="UP001597375">
    <property type="component" value="Unassembled WGS sequence"/>
</dbReference>
<dbReference type="Gene3D" id="3.10.450.50">
    <property type="match status" value="1"/>
</dbReference>
<organism evidence="2 3">
    <name type="scientific">Luteolibacter algae</name>
    <dbReference type="NCBI Taxonomy" id="454151"/>
    <lineage>
        <taxon>Bacteria</taxon>
        <taxon>Pseudomonadati</taxon>
        <taxon>Verrucomicrobiota</taxon>
        <taxon>Verrucomicrobiia</taxon>
        <taxon>Verrucomicrobiales</taxon>
        <taxon>Verrucomicrobiaceae</taxon>
        <taxon>Luteolibacter</taxon>
    </lineage>
</organism>
<dbReference type="EMBL" id="JBHUIT010000002">
    <property type="protein sequence ID" value="MFD2255693.1"/>
    <property type="molecule type" value="Genomic_DNA"/>
</dbReference>
<proteinExistence type="predicted"/>
<feature type="domain" description="SnoaL-like" evidence="1">
    <location>
        <begin position="86"/>
        <end position="175"/>
    </location>
</feature>
<dbReference type="InterPro" id="IPR037401">
    <property type="entry name" value="SnoaL-like"/>
</dbReference>
<gene>
    <name evidence="2" type="ORF">ACFSSA_03310</name>
</gene>
<protein>
    <submittedName>
        <fullName evidence="2">Nuclear transport factor 2 family protein</fullName>
    </submittedName>
</protein>
<sequence length="207" mass="23325">MLRYKMPLKILIQLIPWLLVLLLALVIILPACSSKPDTVKRVNEYRNALSGTDGNLLPGGNPLEKEAIGKFTEFLQRIGDKKFIEENTARVYASDAYLNDTIVTHHGPDEIKAYFLETSETMDTYEVTIEDIASSGAEHYVRWTMVFSAPRLNGGKPVHSLGMSHVRFNPEGQVTMHQDFWDSGTNIYGQIPVLGGAIESIRRRFEK</sequence>
<reference evidence="3" key="1">
    <citation type="journal article" date="2019" name="Int. J. Syst. Evol. Microbiol.">
        <title>The Global Catalogue of Microorganisms (GCM) 10K type strain sequencing project: providing services to taxonomists for standard genome sequencing and annotation.</title>
        <authorList>
            <consortium name="The Broad Institute Genomics Platform"/>
            <consortium name="The Broad Institute Genome Sequencing Center for Infectious Disease"/>
            <person name="Wu L."/>
            <person name="Ma J."/>
        </authorList>
    </citation>
    <scope>NUCLEOTIDE SEQUENCE [LARGE SCALE GENOMIC DNA]</scope>
    <source>
        <strain evidence="3">CGMCC 4.7106</strain>
    </source>
</reference>
<keyword evidence="3" id="KW-1185">Reference proteome</keyword>
<dbReference type="InterPro" id="IPR032710">
    <property type="entry name" value="NTF2-like_dom_sf"/>
</dbReference>
<evidence type="ECO:0000313" key="2">
    <source>
        <dbReference type="EMBL" id="MFD2255693.1"/>
    </source>
</evidence>